<reference evidence="3 4" key="1">
    <citation type="submission" date="2014-03" db="EMBL/GenBank/DDBJ databases">
        <authorList>
            <person name="Urmite Genomes U."/>
        </authorList>
    </citation>
    <scope>NUCLEOTIDE SEQUENCE [LARGE SCALE GENOMIC DNA]</scope>
    <source>
        <strain evidence="3 4">Vm-5</strain>
    </source>
</reference>
<dbReference type="STRING" id="1462526.BN990_03519"/>
<feature type="binding site" evidence="2">
    <location>
        <position position="27"/>
    </location>
    <ligand>
        <name>substrate</name>
    </ligand>
</feature>
<dbReference type="InterPro" id="IPR001441">
    <property type="entry name" value="UPP_synth-like"/>
</dbReference>
<feature type="binding site" evidence="2">
    <location>
        <position position="31"/>
    </location>
    <ligand>
        <name>substrate</name>
    </ligand>
</feature>
<dbReference type="PANTHER" id="PTHR10291:SF0">
    <property type="entry name" value="DEHYDRODOLICHYL DIPHOSPHATE SYNTHASE 2"/>
    <property type="match status" value="1"/>
</dbReference>
<accession>A0A024QF94</accession>
<dbReference type="Gene3D" id="3.40.1180.10">
    <property type="entry name" value="Decaprenyl diphosphate synthase-like"/>
    <property type="match status" value="1"/>
</dbReference>
<dbReference type="InterPro" id="IPR018520">
    <property type="entry name" value="UPP_synth-like_CS"/>
</dbReference>
<feature type="binding site" evidence="2">
    <location>
        <begin position="188"/>
        <end position="190"/>
    </location>
    <ligand>
        <name>substrate</name>
    </ligand>
</feature>
<dbReference type="SUPFAM" id="SSF64005">
    <property type="entry name" value="Undecaprenyl diphosphate synthase"/>
    <property type="match status" value="1"/>
</dbReference>
<name>A0A024QF94_9BACI</name>
<feature type="binding site" evidence="2">
    <location>
        <position position="19"/>
    </location>
    <ligand>
        <name>substrate</name>
    </ligand>
</feature>
<evidence type="ECO:0000313" key="3">
    <source>
        <dbReference type="EMBL" id="CDQ41164.1"/>
    </source>
</evidence>
<evidence type="ECO:0000256" key="1">
    <source>
        <dbReference type="ARBA" id="ARBA00022679"/>
    </source>
</evidence>
<feature type="binding site" evidence="2">
    <location>
        <begin position="59"/>
        <end position="61"/>
    </location>
    <ligand>
        <name>substrate</name>
    </ligand>
</feature>
<sequence>MDYYTPKHVAIMMDGNGRWGKQRGLTRSEGHYAGAQAMEHIIDASIELNIQVLTLYAFSSENWSRPKDEVNYLMQLPVKFFKQKLPEFQKRNVIIRLSGHIENLPKKTKKSLLQAVEQTKHNTGIIVNFAFNYGGRADILQATRQIICEAANKQIDINQVNEELFQRYLYTSELPDPELVIRTGGEKRVSNFLLWQSSMAELYFSDKYFPDFGKLELEAAINEFRRKQGTKQNEMLS</sequence>
<protein>
    <recommendedName>
        <fullName evidence="2">Isoprenyl transferase</fullName>
        <ecNumber evidence="2">2.5.1.-</ecNumber>
    </recommendedName>
</protein>
<comment type="cofactor">
    <cofactor evidence="2">
        <name>Mg(2+)</name>
        <dbReference type="ChEBI" id="CHEBI:18420"/>
    </cofactor>
    <text evidence="2">Binds 2 magnesium ions per subunit.</text>
</comment>
<keyword evidence="1 2" id="KW-0808">Transferase</keyword>
<dbReference type="Pfam" id="PF01255">
    <property type="entry name" value="Prenyltransf"/>
    <property type="match status" value="1"/>
</dbReference>
<comment type="function">
    <text evidence="2">Catalyzes the condensation of isopentenyl diphosphate (IPP) with allylic pyrophosphates generating different type of terpenoids.</text>
</comment>
<comment type="subunit">
    <text evidence="2">Homodimer.</text>
</comment>
<dbReference type="GO" id="GO:0000287">
    <property type="term" value="F:magnesium ion binding"/>
    <property type="evidence" value="ECO:0007669"/>
    <property type="project" value="UniProtKB-UniRule"/>
</dbReference>
<dbReference type="NCBIfam" id="TIGR00055">
    <property type="entry name" value="uppS"/>
    <property type="match status" value="1"/>
</dbReference>
<proteinExistence type="inferred from homology"/>
<keyword evidence="2" id="KW-0479">Metal-binding</keyword>
<feature type="binding site" evidence="2">
    <location>
        <begin position="15"/>
        <end position="18"/>
    </location>
    <ligand>
        <name>substrate</name>
    </ligand>
</feature>
<dbReference type="PROSITE" id="PS01066">
    <property type="entry name" value="UPP_SYNTHASE"/>
    <property type="match status" value="1"/>
</dbReference>
<dbReference type="EMBL" id="CCDP010000002">
    <property type="protein sequence ID" value="CDQ41164.1"/>
    <property type="molecule type" value="Genomic_DNA"/>
</dbReference>
<reference evidence="4" key="2">
    <citation type="submission" date="2014-05" db="EMBL/GenBank/DDBJ databases">
        <title>Draft genome sequence of Virgibacillus massiliensis Vm-5.</title>
        <authorList>
            <person name="Khelaifia S."/>
            <person name="Croce O."/>
            <person name="Lagier J.C."/>
            <person name="Raoult D."/>
        </authorList>
    </citation>
    <scope>NUCLEOTIDE SEQUENCE [LARGE SCALE GENOMIC DNA]</scope>
    <source>
        <strain evidence="4">Vm-5</strain>
    </source>
</reference>
<dbReference type="RefSeq" id="WP_021288848.1">
    <property type="nucleotide sequence ID" value="NZ_BNER01000007.1"/>
</dbReference>
<dbReference type="AlphaFoldDB" id="A0A024QF94"/>
<comment type="similarity">
    <text evidence="2">Belongs to the UPP synthase family.</text>
</comment>
<evidence type="ECO:0000256" key="2">
    <source>
        <dbReference type="HAMAP-Rule" id="MF_01139"/>
    </source>
</evidence>
<feature type="active site" evidence="2">
    <location>
        <position position="14"/>
    </location>
</feature>
<dbReference type="eggNOG" id="COG0020">
    <property type="taxonomic scope" value="Bacteria"/>
</dbReference>
<gene>
    <name evidence="3" type="primary">uppS_2</name>
    <name evidence="3" type="ORF">BN990_03519</name>
</gene>
<feature type="binding site" evidence="2">
    <location>
        <position position="63"/>
    </location>
    <ligand>
        <name>substrate</name>
    </ligand>
</feature>
<comment type="caution">
    <text evidence="3">The sequence shown here is derived from an EMBL/GenBank/DDBJ whole genome shotgun (WGS) entry which is preliminary data.</text>
</comment>
<dbReference type="PANTHER" id="PTHR10291">
    <property type="entry name" value="DEHYDRODOLICHYL DIPHOSPHATE SYNTHASE FAMILY MEMBER"/>
    <property type="match status" value="1"/>
</dbReference>
<feature type="binding site" evidence="2">
    <location>
        <position position="14"/>
    </location>
    <ligand>
        <name>Mg(2+)</name>
        <dbReference type="ChEBI" id="CHEBI:18420"/>
    </ligand>
</feature>
<organism evidence="3 4">
    <name type="scientific">Virgibacillus massiliensis</name>
    <dbReference type="NCBI Taxonomy" id="1462526"/>
    <lineage>
        <taxon>Bacteria</taxon>
        <taxon>Bacillati</taxon>
        <taxon>Bacillota</taxon>
        <taxon>Bacilli</taxon>
        <taxon>Bacillales</taxon>
        <taxon>Bacillaceae</taxon>
        <taxon>Virgibacillus</taxon>
    </lineage>
</organism>
<feature type="binding site" evidence="2">
    <location>
        <position position="65"/>
    </location>
    <ligand>
        <name>substrate</name>
    </ligand>
</feature>
<keyword evidence="4" id="KW-1185">Reference proteome</keyword>
<dbReference type="HAMAP" id="MF_01139">
    <property type="entry name" value="ISPT"/>
    <property type="match status" value="1"/>
</dbReference>
<keyword evidence="2" id="KW-0460">Magnesium</keyword>
<evidence type="ECO:0000313" key="4">
    <source>
        <dbReference type="Proteomes" id="UP000028875"/>
    </source>
</evidence>
<feature type="active site" description="Proton acceptor" evidence="2">
    <location>
        <position position="62"/>
    </location>
</feature>
<dbReference type="EC" id="2.5.1.-" evidence="2"/>
<dbReference type="GO" id="GO:0016094">
    <property type="term" value="P:polyprenol biosynthetic process"/>
    <property type="evidence" value="ECO:0007669"/>
    <property type="project" value="TreeGrafter"/>
</dbReference>
<dbReference type="InterPro" id="IPR036424">
    <property type="entry name" value="UPP_synth-like_sf"/>
</dbReference>
<feature type="binding site" evidence="2">
    <location>
        <position position="201"/>
    </location>
    <ligand>
        <name>Mg(2+)</name>
        <dbReference type="ChEBI" id="CHEBI:18420"/>
    </ligand>
</feature>
<dbReference type="NCBIfam" id="NF011405">
    <property type="entry name" value="PRK14830.1"/>
    <property type="match status" value="1"/>
</dbReference>
<feature type="binding site" evidence="2">
    <location>
        <position position="182"/>
    </location>
    <ligand>
        <name>substrate</name>
    </ligand>
</feature>
<dbReference type="Proteomes" id="UP000028875">
    <property type="component" value="Unassembled WGS sequence"/>
</dbReference>
<dbReference type="FunFam" id="3.40.1180.10:FF:000001">
    <property type="entry name" value="(2E,6E)-farnesyl-diphosphate-specific ditrans,polycis-undecaprenyl-diphosphate synthase"/>
    <property type="match status" value="1"/>
</dbReference>
<dbReference type="CDD" id="cd00475">
    <property type="entry name" value="Cis_IPPS"/>
    <property type="match status" value="1"/>
</dbReference>
<dbReference type="GO" id="GO:0045547">
    <property type="term" value="F:ditrans,polycis-polyprenyl diphosphate synthase [(2E,6E)-farnesyl diphosphate specific] activity"/>
    <property type="evidence" value="ECO:0007669"/>
    <property type="project" value="TreeGrafter"/>
</dbReference>